<evidence type="ECO:0000256" key="6">
    <source>
        <dbReference type="ARBA" id="ARBA00029628"/>
    </source>
</evidence>
<dbReference type="RefSeq" id="WP_285763099.1">
    <property type="nucleotide sequence ID" value="NZ_BSYJ01000002.1"/>
</dbReference>
<comment type="caution">
    <text evidence="8">The sequence shown here is derived from an EMBL/GenBank/DDBJ whole genome shotgun (WGS) entry which is preliminary data.</text>
</comment>
<name>A0ABQ6LX27_9GAMM</name>
<dbReference type="InterPro" id="IPR002712">
    <property type="entry name" value="CcdB"/>
</dbReference>
<dbReference type="SUPFAM" id="SSF50118">
    <property type="entry name" value="Cell growth inhibitor/plasmid maintenance toxic component"/>
    <property type="match status" value="1"/>
</dbReference>
<keyword evidence="4" id="KW-0805">Transcription regulation</keyword>
<keyword evidence="9" id="KW-1185">Reference proteome</keyword>
<evidence type="ECO:0000256" key="7">
    <source>
        <dbReference type="ARBA" id="ARBA00033135"/>
    </source>
</evidence>
<evidence type="ECO:0000256" key="4">
    <source>
        <dbReference type="ARBA" id="ARBA00023015"/>
    </source>
</evidence>
<protein>
    <recommendedName>
        <fullName evidence="2">Toxin CcdB</fullName>
    </recommendedName>
    <alternativeName>
        <fullName evidence="7">Cytotoxic protein CcdB</fullName>
    </alternativeName>
    <alternativeName>
        <fullName evidence="6">Protein LetD</fullName>
    </alternativeName>
</protein>
<dbReference type="Pfam" id="PF01845">
    <property type="entry name" value="CcdB"/>
    <property type="match status" value="1"/>
</dbReference>
<evidence type="ECO:0000256" key="5">
    <source>
        <dbReference type="ARBA" id="ARBA00023163"/>
    </source>
</evidence>
<organism evidence="8 9">
    <name type="scientific">Biformimicrobium ophioploci</name>
    <dbReference type="NCBI Taxonomy" id="3036711"/>
    <lineage>
        <taxon>Bacteria</taxon>
        <taxon>Pseudomonadati</taxon>
        <taxon>Pseudomonadota</taxon>
        <taxon>Gammaproteobacteria</taxon>
        <taxon>Cellvibrionales</taxon>
        <taxon>Microbulbiferaceae</taxon>
        <taxon>Biformimicrobium</taxon>
    </lineage>
</organism>
<evidence type="ECO:0000256" key="3">
    <source>
        <dbReference type="ARBA" id="ARBA00022491"/>
    </source>
</evidence>
<accession>A0ABQ6LX27</accession>
<comment type="similarity">
    <text evidence="1">Belongs to the CcdB toxin family.</text>
</comment>
<evidence type="ECO:0000313" key="8">
    <source>
        <dbReference type="EMBL" id="GMG86562.1"/>
    </source>
</evidence>
<proteinExistence type="inferred from homology"/>
<dbReference type="InterPro" id="IPR011067">
    <property type="entry name" value="Plasmid_toxin/cell-grow_inhib"/>
</dbReference>
<evidence type="ECO:0000256" key="1">
    <source>
        <dbReference type="ARBA" id="ARBA00005230"/>
    </source>
</evidence>
<evidence type="ECO:0000313" key="9">
    <source>
        <dbReference type="Proteomes" id="UP001224392"/>
    </source>
</evidence>
<evidence type="ECO:0000256" key="2">
    <source>
        <dbReference type="ARBA" id="ARBA00015075"/>
    </source>
</evidence>
<gene>
    <name evidence="8" type="ORF">MNKW57_08830</name>
</gene>
<dbReference type="Gene3D" id="2.30.30.110">
    <property type="match status" value="1"/>
</dbReference>
<sequence length="105" mass="11696">MAQFDVYRNPSSRTRQMYPLLVDIQHDYLSDIATRIVIPLGRAEYFRGEGLGKLTPAIEYENESLFILIPQIASMESAKLNAPIGSLSHLRSEILGALDFAISGI</sequence>
<dbReference type="EMBL" id="BSYJ01000002">
    <property type="protein sequence ID" value="GMG86562.1"/>
    <property type="molecule type" value="Genomic_DNA"/>
</dbReference>
<reference evidence="8 9" key="1">
    <citation type="submission" date="2023-04" db="EMBL/GenBank/DDBJ databases">
        <title>Marinobulbifer ophiurae gen. nov., sp. Nov., isolate from tissue of brittle star Ophioplocus japonicus.</title>
        <authorList>
            <person name="Kawano K."/>
            <person name="Sawayama S."/>
            <person name="Nakagawa S."/>
        </authorList>
    </citation>
    <scope>NUCLEOTIDE SEQUENCE [LARGE SCALE GENOMIC DNA]</scope>
    <source>
        <strain evidence="8 9">NKW57</strain>
    </source>
</reference>
<keyword evidence="5" id="KW-0804">Transcription</keyword>
<keyword evidence="3" id="KW-0678">Repressor</keyword>
<dbReference type="Proteomes" id="UP001224392">
    <property type="component" value="Unassembled WGS sequence"/>
</dbReference>